<reference evidence="2 3" key="1">
    <citation type="submission" date="2018-01" db="EMBL/GenBank/DDBJ databases">
        <title>Complete genome sequences of 14 Citrobacter spp. isolated from plant in Canada.</title>
        <authorList>
            <person name="Bhandare S.G."/>
            <person name="Colavecchio A."/>
            <person name="Jeukens J."/>
            <person name="Emond-Rheault J.-G."/>
            <person name="Freschi L."/>
            <person name="Hamel J."/>
            <person name="Kukavica-Ibrulj I."/>
            <person name="Levesque R."/>
            <person name="Goodridge L."/>
        </authorList>
    </citation>
    <scope>NUCLEOTIDE SEQUENCE [LARGE SCALE GENOMIC DNA]</scope>
    <source>
        <strain evidence="2 3">S1285</strain>
    </source>
</reference>
<keyword evidence="1" id="KW-0732">Signal</keyword>
<dbReference type="EMBL" id="PQLX01000004">
    <property type="protein sequence ID" value="POU65122.1"/>
    <property type="molecule type" value="Genomic_DNA"/>
</dbReference>
<dbReference type="RefSeq" id="WP_103778057.1">
    <property type="nucleotide sequence ID" value="NZ_PQLX01000004.1"/>
</dbReference>
<evidence type="ECO:0000313" key="2">
    <source>
        <dbReference type="EMBL" id="POU65122.1"/>
    </source>
</evidence>
<dbReference type="InterPro" id="IPR009331">
    <property type="entry name" value="Oligogalacturonate-sp_porin"/>
</dbReference>
<dbReference type="SUPFAM" id="SSF56935">
    <property type="entry name" value="Porins"/>
    <property type="match status" value="1"/>
</dbReference>
<dbReference type="PANTHER" id="PTHR38105:SF5">
    <property type="entry name" value="OUTER MEMBRANE PROTEIN"/>
    <property type="match status" value="1"/>
</dbReference>
<evidence type="ECO:0000313" key="3">
    <source>
        <dbReference type="Proteomes" id="UP000237003"/>
    </source>
</evidence>
<proteinExistence type="predicted"/>
<comment type="caution">
    <text evidence="2">The sequence shown here is derived from an EMBL/GenBank/DDBJ whole genome shotgun (WGS) entry which is preliminary data.</text>
</comment>
<dbReference type="Pfam" id="PF06178">
    <property type="entry name" value="KdgM"/>
    <property type="match status" value="1"/>
</dbReference>
<dbReference type="GO" id="GO:0009279">
    <property type="term" value="C:cell outer membrane"/>
    <property type="evidence" value="ECO:0007669"/>
    <property type="project" value="TreeGrafter"/>
</dbReference>
<gene>
    <name evidence="2" type="ORF">C3430_13050</name>
</gene>
<protein>
    <recommendedName>
        <fullName evidence="4">Porin</fullName>
    </recommendedName>
</protein>
<dbReference type="AlphaFoldDB" id="A0A2S4RXB0"/>
<evidence type="ECO:0000256" key="1">
    <source>
        <dbReference type="ARBA" id="ARBA00022729"/>
    </source>
</evidence>
<dbReference type="GO" id="GO:0015772">
    <property type="term" value="P:oligosaccharide transport"/>
    <property type="evidence" value="ECO:0007669"/>
    <property type="project" value="TreeGrafter"/>
</dbReference>
<dbReference type="GO" id="GO:0015288">
    <property type="term" value="F:porin activity"/>
    <property type="evidence" value="ECO:0007669"/>
    <property type="project" value="TreeGrafter"/>
</dbReference>
<dbReference type="PANTHER" id="PTHR38105">
    <property type="entry name" value="OUTER MEMBRANE PROTEIN-RELATED-RELATED"/>
    <property type="match status" value="1"/>
</dbReference>
<organism evidence="2 3">
    <name type="scientific">Citrobacter amalonaticus</name>
    <dbReference type="NCBI Taxonomy" id="35703"/>
    <lineage>
        <taxon>Bacteria</taxon>
        <taxon>Pseudomonadati</taxon>
        <taxon>Pseudomonadota</taxon>
        <taxon>Gammaproteobacteria</taxon>
        <taxon>Enterobacterales</taxon>
        <taxon>Enterobacteriaceae</taxon>
        <taxon>Citrobacter</taxon>
    </lineage>
</organism>
<dbReference type="OrthoDB" id="5817226at2"/>
<dbReference type="Proteomes" id="UP000237003">
    <property type="component" value="Unassembled WGS sequence"/>
</dbReference>
<dbReference type="Gene3D" id="2.40.160.40">
    <property type="entry name" value="monomeric porin ompg"/>
    <property type="match status" value="1"/>
</dbReference>
<accession>A0A2S4RXB0</accession>
<dbReference type="InterPro" id="IPR053713">
    <property type="entry name" value="Bact_OM_Channel_sf"/>
</dbReference>
<evidence type="ECO:0008006" key="4">
    <source>
        <dbReference type="Google" id="ProtNLM"/>
    </source>
</evidence>
<sequence length="247" mass="28554">MNNNLKVLLCVPVIYSSFSWSGDTWVDVRAAHNMRADTNETRIKFMHQANNGFYFSAEATQNHNESFFGDEDSKDGKDDGVTGVSQEIETRWQFKLGDGYSIAPGMTTIFTKTNTHYRPFIQGWKDFGNGVNISARYRYNTTNDAHSDLMVGSDEYTRRQSHQFDIWIAYNIGRFGMSWNPRFRYQNGVDQGNGKDTYWEHTLAFNYKMDDDWTPYIELGSIDKTYIDSDGNHKNEFVGRLGITKKL</sequence>
<name>A0A2S4RXB0_CITAM</name>